<keyword evidence="2" id="KW-1185">Reference proteome</keyword>
<dbReference type="KEGG" id="lcal:ATTO_03530"/>
<evidence type="ECO:0000313" key="1">
    <source>
        <dbReference type="EMBL" id="BDC90481.1"/>
    </source>
</evidence>
<gene>
    <name evidence="1" type="ORF">ATTO_03530</name>
</gene>
<organism evidence="1 2">
    <name type="scientific">Leptogranulimonas caecicola</name>
    <dbReference type="NCBI Taxonomy" id="2894156"/>
    <lineage>
        <taxon>Bacteria</taxon>
        <taxon>Bacillati</taxon>
        <taxon>Actinomycetota</taxon>
        <taxon>Coriobacteriia</taxon>
        <taxon>Coriobacteriales</taxon>
        <taxon>Kribbibacteriaceae</taxon>
        <taxon>Leptogranulimonas</taxon>
    </lineage>
</organism>
<reference evidence="1" key="1">
    <citation type="submission" date="2021-11" db="EMBL/GenBank/DDBJ databases">
        <title>Complete genome sequence of Atopobiaceae bacterium TOC12.</title>
        <authorList>
            <person name="Morinaga K."/>
            <person name="Kusada H."/>
            <person name="Tamaki H."/>
        </authorList>
    </citation>
    <scope>NUCLEOTIDE SEQUENCE</scope>
    <source>
        <strain evidence="1">TOC12</strain>
    </source>
</reference>
<proteinExistence type="predicted"/>
<accession>A0AAU9CLN3</accession>
<protein>
    <submittedName>
        <fullName evidence="1">Uncharacterized protein</fullName>
    </submittedName>
</protein>
<name>A0AAU9CLN3_9ACTN</name>
<dbReference type="RefSeq" id="WP_265592005.1">
    <property type="nucleotide sequence ID" value="NZ_AP025285.1"/>
</dbReference>
<dbReference type="AlphaFoldDB" id="A0AAU9CLN3"/>
<sequence length="356" mass="40027">MFYWNKHVSVDQFDSVNDYVKRSEADRQDICLSVPEIIRYSIANASFKGRVGKSLRGVLFYAAPVLAALKPAYDHFGMSGIYEFAESSFKSSISFQIGMLAAHAVFEKILNRDQRGCLLLHGKDSNSVTIDSDSKESPDFVGVDCQGPYVLLEAKGSSKSRVDCNKVDHAKEQLDIKGIEYTFGMNRQYVPSAQLSKHVVTSAFELCAGMQDKALYFSDIDPEGESDTVIYLNMPRAIANYYATVMNALGSDEYVVSSKEFHGHKFKITRIGPYMTVGLMEKLYQPLSDITNSLDDHVRESSIKGLFNLLREYEPRTSEVRSDEAEEQNLSLGPDGLLVEVNDESLLHYLCEYEHF</sequence>
<dbReference type="EMBL" id="AP025285">
    <property type="protein sequence ID" value="BDC90481.1"/>
    <property type="molecule type" value="Genomic_DNA"/>
</dbReference>
<dbReference type="Proteomes" id="UP001431186">
    <property type="component" value="Chromosome"/>
</dbReference>
<evidence type="ECO:0000313" key="2">
    <source>
        <dbReference type="Proteomes" id="UP001431186"/>
    </source>
</evidence>